<name>A0A1I0DFH6_9FIRM</name>
<sequence length="281" mass="31172">MSITITTLIENTPSTTIPLLNYEHGLSLYIQTAHATILFDTGQSGDFIQNADKLNKDLKAVDYLILSHGHYDHGGGVCKLLEQKVLNPKCKLLTGAEFFTPKYKITEDGECKFIGNAFDEEEIQAAGIHLVKITQDTVALTPNVLIFHHFRQFNHFEELNPKFILKKAANHVIDSFQDEMAIGIKTAKGLVLIVGCSHIGIVNILEDVSKRVDMPIYMVIGGTHLVAADEERVQKTIEAFRQFGVEKIAVSHCTGEYAAGKLKESFPKGFVKNNTGNIIFL</sequence>
<reference evidence="2 3" key="1">
    <citation type="submission" date="2016-10" db="EMBL/GenBank/DDBJ databases">
        <authorList>
            <person name="de Groot N.N."/>
        </authorList>
    </citation>
    <scope>NUCLEOTIDE SEQUENCE [LARGE SCALE GENOMIC DNA]</scope>
    <source>
        <strain evidence="2 3">DSM 1801</strain>
    </source>
</reference>
<dbReference type="Pfam" id="PF00753">
    <property type="entry name" value="Lactamase_B"/>
    <property type="match status" value="1"/>
</dbReference>
<dbReference type="InterPro" id="IPR036866">
    <property type="entry name" value="RibonucZ/Hydroxyglut_hydro"/>
</dbReference>
<feature type="domain" description="Metallo-beta-lactamase" evidence="1">
    <location>
        <begin position="25"/>
        <end position="90"/>
    </location>
</feature>
<dbReference type="GO" id="GO:0016740">
    <property type="term" value="F:transferase activity"/>
    <property type="evidence" value="ECO:0007669"/>
    <property type="project" value="TreeGrafter"/>
</dbReference>
<dbReference type="OrthoDB" id="9803916at2"/>
<keyword evidence="3" id="KW-1185">Reference proteome</keyword>
<dbReference type="STRING" id="29364.SAMN04487772_11436"/>
<dbReference type="PANTHER" id="PTHR13754:SF13">
    <property type="entry name" value="METALLO-BETA-LACTAMASE SUPERFAMILY PROTEIN (AFU_ORTHOLOGUE AFUA_3G07630)"/>
    <property type="match status" value="1"/>
</dbReference>
<dbReference type="PANTHER" id="PTHR13754">
    <property type="entry name" value="METALLO-BETA-LACTAMASE SUPERFAMILY PROTEIN"/>
    <property type="match status" value="1"/>
</dbReference>
<dbReference type="RefSeq" id="WP_092478106.1">
    <property type="nucleotide sequence ID" value="NZ_FOHN01000014.1"/>
</dbReference>
<organism evidence="2 3">
    <name type="scientific">[Clostridium] polysaccharolyticum</name>
    <dbReference type="NCBI Taxonomy" id="29364"/>
    <lineage>
        <taxon>Bacteria</taxon>
        <taxon>Bacillati</taxon>
        <taxon>Bacillota</taxon>
        <taxon>Clostridia</taxon>
        <taxon>Lachnospirales</taxon>
        <taxon>Lachnospiraceae</taxon>
    </lineage>
</organism>
<dbReference type="Proteomes" id="UP000199800">
    <property type="component" value="Unassembled WGS sequence"/>
</dbReference>
<dbReference type="InterPro" id="IPR041712">
    <property type="entry name" value="DHPS-like_MBL-fold"/>
</dbReference>
<dbReference type="CDD" id="cd07713">
    <property type="entry name" value="DHPS-like_MBL-fold"/>
    <property type="match status" value="1"/>
</dbReference>
<evidence type="ECO:0000313" key="3">
    <source>
        <dbReference type="Proteomes" id="UP000199800"/>
    </source>
</evidence>
<dbReference type="EMBL" id="FOHN01000014">
    <property type="protein sequence ID" value="SET30826.1"/>
    <property type="molecule type" value="Genomic_DNA"/>
</dbReference>
<gene>
    <name evidence="2" type="ORF">SAMN04487772_11436</name>
</gene>
<evidence type="ECO:0000259" key="1">
    <source>
        <dbReference type="Pfam" id="PF00753"/>
    </source>
</evidence>
<dbReference type="InterPro" id="IPR001279">
    <property type="entry name" value="Metallo-B-lactamas"/>
</dbReference>
<dbReference type="SUPFAM" id="SSF56281">
    <property type="entry name" value="Metallo-hydrolase/oxidoreductase"/>
    <property type="match status" value="1"/>
</dbReference>
<dbReference type="AlphaFoldDB" id="A0A1I0DFH6"/>
<proteinExistence type="predicted"/>
<evidence type="ECO:0000313" key="2">
    <source>
        <dbReference type="EMBL" id="SET30826.1"/>
    </source>
</evidence>
<protein>
    <submittedName>
        <fullName evidence="2">7,8-dihydropterin-6-yl-methyl-4-(Beta-D-ribofuranosyl)aminobenzene 5'-phosphate synthase</fullName>
    </submittedName>
</protein>
<accession>A0A1I0DFH6</accession>
<dbReference type="InterPro" id="IPR052926">
    <property type="entry name" value="Metallo-beta-lactamase_dom"/>
</dbReference>
<dbReference type="Gene3D" id="3.60.15.10">
    <property type="entry name" value="Ribonuclease Z/Hydroxyacylglutathione hydrolase-like"/>
    <property type="match status" value="1"/>
</dbReference>